<reference evidence="1 2" key="1">
    <citation type="journal article" date="2020" name="G3 (Bethesda)">
        <title>Improved Reference Genome for Cyclotella cryptica CCMP332, a Model for Cell Wall Morphogenesis, Salinity Adaptation, and Lipid Production in Diatoms (Bacillariophyta).</title>
        <authorList>
            <person name="Roberts W.R."/>
            <person name="Downey K.M."/>
            <person name="Ruck E.C."/>
            <person name="Traller J.C."/>
            <person name="Alverson A.J."/>
        </authorList>
    </citation>
    <scope>NUCLEOTIDE SEQUENCE [LARGE SCALE GENOMIC DNA]</scope>
    <source>
        <strain evidence="1 2">CCMP332</strain>
    </source>
</reference>
<name>A0ABD3Q3Y1_9STRA</name>
<feature type="non-terminal residue" evidence="1">
    <location>
        <position position="1"/>
    </location>
</feature>
<dbReference type="EMBL" id="JABMIG020000074">
    <property type="protein sequence ID" value="KAL3795159.1"/>
    <property type="molecule type" value="Genomic_DNA"/>
</dbReference>
<dbReference type="Proteomes" id="UP001516023">
    <property type="component" value="Unassembled WGS sequence"/>
</dbReference>
<protein>
    <submittedName>
        <fullName evidence="1">Uncharacterized protein</fullName>
    </submittedName>
</protein>
<keyword evidence="2" id="KW-1185">Reference proteome</keyword>
<dbReference type="AlphaFoldDB" id="A0ABD3Q3Y1"/>
<proteinExistence type="predicted"/>
<gene>
    <name evidence="1" type="ORF">HJC23_007387</name>
</gene>
<evidence type="ECO:0000313" key="2">
    <source>
        <dbReference type="Proteomes" id="UP001516023"/>
    </source>
</evidence>
<organism evidence="1 2">
    <name type="scientific">Cyclotella cryptica</name>
    <dbReference type="NCBI Taxonomy" id="29204"/>
    <lineage>
        <taxon>Eukaryota</taxon>
        <taxon>Sar</taxon>
        <taxon>Stramenopiles</taxon>
        <taxon>Ochrophyta</taxon>
        <taxon>Bacillariophyta</taxon>
        <taxon>Coscinodiscophyceae</taxon>
        <taxon>Thalassiosirophycidae</taxon>
        <taxon>Stephanodiscales</taxon>
        <taxon>Stephanodiscaceae</taxon>
        <taxon>Cyclotella</taxon>
    </lineage>
</organism>
<accession>A0ABD3Q3Y1</accession>
<evidence type="ECO:0000313" key="1">
    <source>
        <dbReference type="EMBL" id="KAL3795159.1"/>
    </source>
</evidence>
<sequence>VSDVMTASLLMRAQTCLGLSAIACGNPSCTSTGTGTGCDTSTRLFSHSSVPVTEDQYPRFLSSASFCANLDSCSIDTAESYLREIVLIESACAAGTMSGDSICKDIAKFSKVVAGLREKIRQGANQEVKSLWQQRQDEFQNLVSSSIDSQSNNMSPVAALTQAPIKPAYLAIAALYPVLVVSLFQTANTDPGTQSRIVPFTTQEVWWAIRDGYVVDLMSAWLKNGGLVILDDFVGTSSSMPQEVWWSIRDGYLSNLFF</sequence>
<comment type="caution">
    <text evidence="1">The sequence shown here is derived from an EMBL/GenBank/DDBJ whole genome shotgun (WGS) entry which is preliminary data.</text>
</comment>